<dbReference type="AlphaFoldDB" id="A0A3T1D8F3"/>
<dbReference type="RefSeq" id="WP_130611479.1">
    <property type="nucleotide sequence ID" value="NZ_AP019400.1"/>
</dbReference>
<dbReference type="OrthoDB" id="2612081at2"/>
<dbReference type="Proteomes" id="UP000289856">
    <property type="component" value="Chromosome"/>
</dbReference>
<keyword evidence="2" id="KW-1185">Reference proteome</keyword>
<protein>
    <submittedName>
        <fullName evidence="1">Uncharacterized protein</fullName>
    </submittedName>
</protein>
<sequence length="194" mass="22340">MINIDIETKCFNMNNRLVSIAFVDQRSIGIENSVFLETQINIYGDSKSLYILGALFNLIQKEKSIIVYLQRSSNKASDIVLFHGTSNPITYSDCVNLRKKAYKVKTNKKYSLEINEETKADKLYESWKFKDLYSIRSNGQLILMSCNLLGLRLAELICKSLIDTNDGHTHFDDMSTKESLELIIRNKDTDMIFQ</sequence>
<evidence type="ECO:0000313" key="2">
    <source>
        <dbReference type="Proteomes" id="UP000289856"/>
    </source>
</evidence>
<accession>A0A3T1D8F3</accession>
<dbReference type="KEGG" id="cohn:KCTCHS21_37340"/>
<proteinExistence type="predicted"/>
<name>A0A3T1D8F3_9BACL</name>
<gene>
    <name evidence="1" type="ORF">KCTCHS21_37340</name>
</gene>
<organism evidence="1 2">
    <name type="scientific">Cohnella abietis</name>
    <dbReference type="NCBI Taxonomy" id="2507935"/>
    <lineage>
        <taxon>Bacteria</taxon>
        <taxon>Bacillati</taxon>
        <taxon>Bacillota</taxon>
        <taxon>Bacilli</taxon>
        <taxon>Bacillales</taxon>
        <taxon>Paenibacillaceae</taxon>
        <taxon>Cohnella</taxon>
    </lineage>
</organism>
<reference evidence="1 2" key="1">
    <citation type="submission" date="2019-01" db="EMBL/GenBank/DDBJ databases">
        <title>Complete genome sequence of Cohnella hallensis HS21 isolated from Korean fir (Abies koreana) rhizospheric soil.</title>
        <authorList>
            <person name="Jiang L."/>
            <person name="Kang S.W."/>
            <person name="Kim S."/>
            <person name="Jung J."/>
            <person name="Kim C.Y."/>
            <person name="Kim D.H."/>
            <person name="Kim S.W."/>
            <person name="Lee J."/>
        </authorList>
    </citation>
    <scope>NUCLEOTIDE SEQUENCE [LARGE SCALE GENOMIC DNA]</scope>
    <source>
        <strain evidence="1 2">HS21</strain>
    </source>
</reference>
<dbReference type="EMBL" id="AP019400">
    <property type="protein sequence ID" value="BBI34335.1"/>
    <property type="molecule type" value="Genomic_DNA"/>
</dbReference>
<evidence type="ECO:0000313" key="1">
    <source>
        <dbReference type="EMBL" id="BBI34335.1"/>
    </source>
</evidence>